<dbReference type="EMBL" id="REGN01002696">
    <property type="protein sequence ID" value="RNA26658.1"/>
    <property type="molecule type" value="Genomic_DNA"/>
</dbReference>
<sequence>MNKPATKRRSIFYLDSLAIFLNLIESNEVTSHPLINIKLYKSIQNRILNRVVFKSQSTKTVTEKQKLF</sequence>
<accession>A0A3M7RTI9</accession>
<evidence type="ECO:0000313" key="1">
    <source>
        <dbReference type="EMBL" id="RNA26658.1"/>
    </source>
</evidence>
<organism evidence="1 2">
    <name type="scientific">Brachionus plicatilis</name>
    <name type="common">Marine rotifer</name>
    <name type="synonym">Brachionus muelleri</name>
    <dbReference type="NCBI Taxonomy" id="10195"/>
    <lineage>
        <taxon>Eukaryota</taxon>
        <taxon>Metazoa</taxon>
        <taxon>Spiralia</taxon>
        <taxon>Gnathifera</taxon>
        <taxon>Rotifera</taxon>
        <taxon>Eurotatoria</taxon>
        <taxon>Monogononta</taxon>
        <taxon>Pseudotrocha</taxon>
        <taxon>Ploima</taxon>
        <taxon>Brachionidae</taxon>
        <taxon>Brachionus</taxon>
    </lineage>
</organism>
<gene>
    <name evidence="1" type="ORF">BpHYR1_001964</name>
</gene>
<protein>
    <submittedName>
        <fullName evidence="1">Uncharacterized protein</fullName>
    </submittedName>
</protein>
<name>A0A3M7RTI9_BRAPC</name>
<reference evidence="1 2" key="1">
    <citation type="journal article" date="2018" name="Sci. Rep.">
        <title>Genomic signatures of local adaptation to the degree of environmental predictability in rotifers.</title>
        <authorList>
            <person name="Franch-Gras L."/>
            <person name="Hahn C."/>
            <person name="Garcia-Roger E.M."/>
            <person name="Carmona M.J."/>
            <person name="Serra M."/>
            <person name="Gomez A."/>
        </authorList>
    </citation>
    <scope>NUCLEOTIDE SEQUENCE [LARGE SCALE GENOMIC DNA]</scope>
    <source>
        <strain evidence="1">HYR1</strain>
    </source>
</reference>
<comment type="caution">
    <text evidence="1">The sequence shown here is derived from an EMBL/GenBank/DDBJ whole genome shotgun (WGS) entry which is preliminary data.</text>
</comment>
<proteinExistence type="predicted"/>
<dbReference type="Proteomes" id="UP000276133">
    <property type="component" value="Unassembled WGS sequence"/>
</dbReference>
<evidence type="ECO:0000313" key="2">
    <source>
        <dbReference type="Proteomes" id="UP000276133"/>
    </source>
</evidence>
<dbReference type="AlphaFoldDB" id="A0A3M7RTI9"/>
<keyword evidence="2" id="KW-1185">Reference proteome</keyword>